<organism evidence="1 2">
    <name type="scientific">Streblomastix strix</name>
    <dbReference type="NCBI Taxonomy" id="222440"/>
    <lineage>
        <taxon>Eukaryota</taxon>
        <taxon>Metamonada</taxon>
        <taxon>Preaxostyla</taxon>
        <taxon>Oxymonadida</taxon>
        <taxon>Streblomastigidae</taxon>
        <taxon>Streblomastix</taxon>
    </lineage>
</organism>
<evidence type="ECO:0000313" key="1">
    <source>
        <dbReference type="EMBL" id="KAA6358014.1"/>
    </source>
</evidence>
<dbReference type="SUPFAM" id="SSF51126">
    <property type="entry name" value="Pectin lyase-like"/>
    <property type="match status" value="1"/>
</dbReference>
<dbReference type="EMBL" id="SNRW01030500">
    <property type="protein sequence ID" value="KAA6358014.1"/>
    <property type="molecule type" value="Genomic_DNA"/>
</dbReference>
<reference evidence="1 2" key="1">
    <citation type="submission" date="2019-03" db="EMBL/GenBank/DDBJ databases">
        <title>Single cell metagenomics reveals metabolic interactions within the superorganism composed of flagellate Streblomastix strix and complex community of Bacteroidetes bacteria on its surface.</title>
        <authorList>
            <person name="Treitli S.C."/>
            <person name="Kolisko M."/>
            <person name="Husnik F."/>
            <person name="Keeling P."/>
            <person name="Hampl V."/>
        </authorList>
    </citation>
    <scope>NUCLEOTIDE SEQUENCE [LARGE SCALE GENOMIC DNA]</scope>
    <source>
        <strain evidence="1">ST1C</strain>
    </source>
</reference>
<dbReference type="AlphaFoldDB" id="A0A5J4TI17"/>
<gene>
    <name evidence="1" type="ORF">EZS28_046459</name>
</gene>
<dbReference type="InterPro" id="IPR011050">
    <property type="entry name" value="Pectin_lyase_fold/virulence"/>
</dbReference>
<comment type="caution">
    <text evidence="1">The sequence shown here is derived from an EMBL/GenBank/DDBJ whole genome shotgun (WGS) entry which is preliminary data.</text>
</comment>
<accession>A0A5J4TI17</accession>
<protein>
    <recommendedName>
        <fullName evidence="3">Right handed beta helix domain-containing protein</fullName>
    </recommendedName>
</protein>
<dbReference type="Proteomes" id="UP000324800">
    <property type="component" value="Unassembled WGS sequence"/>
</dbReference>
<name>A0A5J4TI17_9EUKA</name>
<dbReference type="OrthoDB" id="10691442at2759"/>
<evidence type="ECO:0008006" key="3">
    <source>
        <dbReference type="Google" id="ProtNLM"/>
    </source>
</evidence>
<sequence length="349" mass="38691">MEETLIYKVQQYQTIHSKAIIDFTNITHQGNTGGSAIKATISTGILPSQSQMILDDCKFEECRSEKGDGGAIHTDIYGQYIMTSTTFKKCVGKNGGGIYSNNERGDYQIGQSCSFTECQSVIGNGGGLYMSIISLGKFIVAPGTLFKDNQARNVSDTIKTPPTNPPPTGYGGGIFLYTGDTGYLGDSFPTTTNFDLSGALYYNNTADNGGQSLYVVSLSLNELCLMEQIRTDHGKYIKGNYSDFISDEKELQGCWLSISEFNALTPLLDDPLLDNVSFYQQNLWRLWTPPDPHVSPNPPIPPDNYLWYVQFRLNGQYPYSRGRDVFGCGWYDDPCASLDFALDEISYRL</sequence>
<evidence type="ECO:0000313" key="2">
    <source>
        <dbReference type="Proteomes" id="UP000324800"/>
    </source>
</evidence>
<proteinExistence type="predicted"/>
<feature type="non-terminal residue" evidence="1">
    <location>
        <position position="349"/>
    </location>
</feature>